<name>A0A4Z1P6B9_9PEZI</name>
<keyword evidence="3" id="KW-1185">Reference proteome</keyword>
<reference evidence="2 3" key="1">
    <citation type="submission" date="2019-04" db="EMBL/GenBank/DDBJ databases">
        <title>High contiguity whole genome sequence and gene annotation resource for two Venturia nashicola isolates.</title>
        <authorList>
            <person name="Prokchorchik M."/>
            <person name="Won K."/>
            <person name="Lee Y."/>
            <person name="Choi E.D."/>
            <person name="Segonzac C."/>
            <person name="Sohn K.H."/>
        </authorList>
    </citation>
    <scope>NUCLEOTIDE SEQUENCE [LARGE SCALE GENOMIC DNA]</scope>
    <source>
        <strain evidence="2 3">PRI2</strain>
    </source>
</reference>
<accession>A0A4Z1P6B9</accession>
<evidence type="ECO:0000313" key="3">
    <source>
        <dbReference type="Proteomes" id="UP000298493"/>
    </source>
</evidence>
<comment type="caution">
    <text evidence="2">The sequence shown here is derived from an EMBL/GenBank/DDBJ whole genome shotgun (WGS) entry which is preliminary data.</text>
</comment>
<feature type="region of interest" description="Disordered" evidence="1">
    <location>
        <begin position="230"/>
        <end position="282"/>
    </location>
</feature>
<protein>
    <submittedName>
        <fullName evidence="2">Uncharacterized protein</fullName>
    </submittedName>
</protein>
<proteinExistence type="predicted"/>
<feature type="compositionally biased region" description="Acidic residues" evidence="1">
    <location>
        <begin position="259"/>
        <end position="282"/>
    </location>
</feature>
<evidence type="ECO:0000256" key="1">
    <source>
        <dbReference type="SAM" id="MobiDB-lite"/>
    </source>
</evidence>
<organism evidence="2 3">
    <name type="scientific">Venturia nashicola</name>
    <dbReference type="NCBI Taxonomy" id="86259"/>
    <lineage>
        <taxon>Eukaryota</taxon>
        <taxon>Fungi</taxon>
        <taxon>Dikarya</taxon>
        <taxon>Ascomycota</taxon>
        <taxon>Pezizomycotina</taxon>
        <taxon>Dothideomycetes</taxon>
        <taxon>Pleosporomycetidae</taxon>
        <taxon>Venturiales</taxon>
        <taxon>Venturiaceae</taxon>
        <taxon>Venturia</taxon>
    </lineage>
</organism>
<feature type="compositionally biased region" description="Low complexity" evidence="1">
    <location>
        <begin position="247"/>
        <end position="258"/>
    </location>
</feature>
<evidence type="ECO:0000313" key="2">
    <source>
        <dbReference type="EMBL" id="TID24447.1"/>
    </source>
</evidence>
<gene>
    <name evidence="2" type="ORF">E6O75_ATG02812</name>
</gene>
<sequence length="282" mass="31911">MWTIDTIVIAGLGYPPIFKIEQVMMIMYLAQLFDHITNQPLGFVQMHAQDDRRIALDEGLSPHICTACEMFIRSLGINHFQAQIDNFELPAKNYISPTTLLFTPYLDAQVLFRLLDQTDPELVINVAIDKYQYALGMSNTDFQRIKGAFLNSHLGENAPVYDKQCCDAGHLSALCIYRRRAGLKNDRTWTSNALGNTTAPKPTNWDRLCPRHEAERIANEQAAIIDRNLHRARNRGHDNDDNSGNKSGSVDSGDYESGSGDEEEDEDEEFEEDDGDDYEDDS</sequence>
<dbReference type="Proteomes" id="UP000298493">
    <property type="component" value="Unassembled WGS sequence"/>
</dbReference>
<dbReference type="AlphaFoldDB" id="A0A4Z1P6B9"/>
<dbReference type="EMBL" id="SNSC02000005">
    <property type="protein sequence ID" value="TID24447.1"/>
    <property type="molecule type" value="Genomic_DNA"/>
</dbReference>